<dbReference type="InterPro" id="IPR029071">
    <property type="entry name" value="Ubiquitin-like_domsf"/>
</dbReference>
<dbReference type="OrthoDB" id="333239at2759"/>
<name>A0A0C3Q5T3_9AGAM</name>
<dbReference type="PANTHER" id="PTHR43982:SF1">
    <property type="entry name" value="UBIQUITIN CARBOXYL-TERMINAL HYDROLASE 14"/>
    <property type="match status" value="1"/>
</dbReference>
<protein>
    <recommendedName>
        <fullName evidence="2">ubiquitinyl hydrolase 1</fullName>
        <ecNumber evidence="2">3.4.19.12</ecNumber>
    </recommendedName>
</protein>
<dbReference type="AlphaFoldDB" id="A0A0C3Q5T3"/>
<dbReference type="CDD" id="cd16104">
    <property type="entry name" value="Ubl_USP14_like"/>
    <property type="match status" value="1"/>
</dbReference>
<dbReference type="InterPro" id="IPR001394">
    <property type="entry name" value="Peptidase_C19_UCH"/>
</dbReference>
<evidence type="ECO:0000256" key="6">
    <source>
        <dbReference type="ARBA" id="ARBA00022807"/>
    </source>
</evidence>
<dbReference type="PANTHER" id="PTHR43982">
    <property type="entry name" value="UBIQUITIN CARBOXYL-TERMINAL HYDROLASE"/>
    <property type="match status" value="1"/>
</dbReference>
<dbReference type="SUPFAM" id="SSF54236">
    <property type="entry name" value="Ubiquitin-like"/>
    <property type="match status" value="1"/>
</dbReference>
<evidence type="ECO:0000256" key="2">
    <source>
        <dbReference type="ARBA" id="ARBA00012759"/>
    </source>
</evidence>
<dbReference type="GO" id="GO:0043161">
    <property type="term" value="P:proteasome-mediated ubiquitin-dependent protein catabolic process"/>
    <property type="evidence" value="ECO:0007669"/>
    <property type="project" value="InterPro"/>
</dbReference>
<reference evidence="9 10" key="1">
    <citation type="submission" date="2014-04" db="EMBL/GenBank/DDBJ databases">
        <authorList>
            <consortium name="DOE Joint Genome Institute"/>
            <person name="Kuo A."/>
            <person name="Girlanda M."/>
            <person name="Perotto S."/>
            <person name="Kohler A."/>
            <person name="Nagy L.G."/>
            <person name="Floudas D."/>
            <person name="Copeland A."/>
            <person name="Barry K.W."/>
            <person name="Cichocki N."/>
            <person name="Veneault-Fourrey C."/>
            <person name="LaButti K."/>
            <person name="Lindquist E.A."/>
            <person name="Lipzen A."/>
            <person name="Lundell T."/>
            <person name="Morin E."/>
            <person name="Murat C."/>
            <person name="Sun H."/>
            <person name="Tunlid A."/>
            <person name="Henrissat B."/>
            <person name="Grigoriev I.V."/>
            <person name="Hibbett D.S."/>
            <person name="Martin F."/>
            <person name="Nordberg H.P."/>
            <person name="Cantor M.N."/>
            <person name="Hua S.X."/>
        </authorList>
    </citation>
    <scope>NUCLEOTIDE SEQUENCE [LARGE SCALE GENOMIC DNA]</scope>
    <source>
        <strain evidence="9 10">MUT 4182</strain>
    </source>
</reference>
<proteinExistence type="predicted"/>
<dbReference type="EMBL" id="KN823246">
    <property type="protein sequence ID" value="KIO19021.1"/>
    <property type="molecule type" value="Genomic_DNA"/>
</dbReference>
<evidence type="ECO:0000256" key="4">
    <source>
        <dbReference type="ARBA" id="ARBA00022786"/>
    </source>
</evidence>
<feature type="domain" description="Ubiquitin-like" evidence="7">
    <location>
        <begin position="5"/>
        <end position="74"/>
    </location>
</feature>
<evidence type="ECO:0000313" key="10">
    <source>
        <dbReference type="Proteomes" id="UP000054248"/>
    </source>
</evidence>
<accession>A0A0C3Q5T3</accession>
<dbReference type="SMART" id="SM00213">
    <property type="entry name" value="UBQ"/>
    <property type="match status" value="1"/>
</dbReference>
<dbReference type="InterPro" id="IPR038765">
    <property type="entry name" value="Papain-like_cys_pep_sf"/>
</dbReference>
<evidence type="ECO:0000256" key="1">
    <source>
        <dbReference type="ARBA" id="ARBA00000707"/>
    </source>
</evidence>
<keyword evidence="4" id="KW-0833">Ubl conjugation pathway</keyword>
<dbReference type="Pfam" id="PF00240">
    <property type="entry name" value="ubiquitin"/>
    <property type="match status" value="1"/>
</dbReference>
<dbReference type="Gene3D" id="3.10.20.90">
    <property type="entry name" value="Phosphatidylinositol 3-kinase Catalytic Subunit, Chain A, domain 1"/>
    <property type="match status" value="1"/>
</dbReference>
<keyword evidence="6" id="KW-0788">Thiol protease</keyword>
<evidence type="ECO:0000259" key="7">
    <source>
        <dbReference type="PROSITE" id="PS50053"/>
    </source>
</evidence>
<dbReference type="GO" id="GO:0004843">
    <property type="term" value="F:cysteine-type deubiquitinase activity"/>
    <property type="evidence" value="ECO:0007669"/>
    <property type="project" value="UniProtKB-EC"/>
</dbReference>
<reference evidence="10" key="2">
    <citation type="submission" date="2015-01" db="EMBL/GenBank/DDBJ databases">
        <title>Evolutionary Origins and Diversification of the Mycorrhizal Mutualists.</title>
        <authorList>
            <consortium name="DOE Joint Genome Institute"/>
            <consortium name="Mycorrhizal Genomics Consortium"/>
            <person name="Kohler A."/>
            <person name="Kuo A."/>
            <person name="Nagy L.G."/>
            <person name="Floudas D."/>
            <person name="Copeland A."/>
            <person name="Barry K.W."/>
            <person name="Cichocki N."/>
            <person name="Veneault-Fourrey C."/>
            <person name="LaButti K."/>
            <person name="Lindquist E.A."/>
            <person name="Lipzen A."/>
            <person name="Lundell T."/>
            <person name="Morin E."/>
            <person name="Murat C."/>
            <person name="Riley R."/>
            <person name="Ohm R."/>
            <person name="Sun H."/>
            <person name="Tunlid A."/>
            <person name="Henrissat B."/>
            <person name="Grigoriev I.V."/>
            <person name="Hibbett D.S."/>
            <person name="Martin F."/>
        </authorList>
    </citation>
    <scope>NUCLEOTIDE SEQUENCE [LARGE SCALE GENOMIC DNA]</scope>
    <source>
        <strain evidence="10">MUT 4182</strain>
    </source>
</reference>
<feature type="domain" description="USP" evidence="8">
    <location>
        <begin position="104"/>
        <end position="326"/>
    </location>
</feature>
<dbReference type="InterPro" id="IPR044635">
    <property type="entry name" value="UBP14-like"/>
</dbReference>
<keyword evidence="5" id="KW-0378">Hydrolase</keyword>
<dbReference type="GO" id="GO:0070628">
    <property type="term" value="F:proteasome binding"/>
    <property type="evidence" value="ECO:0007669"/>
    <property type="project" value="TreeGrafter"/>
</dbReference>
<dbReference type="Pfam" id="PF00443">
    <property type="entry name" value="UCH"/>
    <property type="match status" value="1"/>
</dbReference>
<dbReference type="InterPro" id="IPR028889">
    <property type="entry name" value="USP"/>
</dbReference>
<dbReference type="HOGENOM" id="CLU_017549_0_0_1"/>
<dbReference type="SUPFAM" id="SSF54001">
    <property type="entry name" value="Cysteine proteinases"/>
    <property type="match status" value="1"/>
</dbReference>
<dbReference type="Gene3D" id="3.90.70.10">
    <property type="entry name" value="Cysteine proteinases"/>
    <property type="match status" value="1"/>
</dbReference>
<dbReference type="GO" id="GO:0016579">
    <property type="term" value="P:protein deubiquitination"/>
    <property type="evidence" value="ECO:0007669"/>
    <property type="project" value="InterPro"/>
</dbReference>
<dbReference type="Proteomes" id="UP000054248">
    <property type="component" value="Unassembled WGS sequence"/>
</dbReference>
<dbReference type="InterPro" id="IPR000626">
    <property type="entry name" value="Ubiquitin-like_dom"/>
</dbReference>
<dbReference type="STRING" id="1051891.A0A0C3Q5T3"/>
<keyword evidence="3" id="KW-0645">Protease</keyword>
<dbReference type="PROSITE" id="PS50053">
    <property type="entry name" value="UBIQUITIN_2"/>
    <property type="match status" value="1"/>
</dbReference>
<keyword evidence="10" id="KW-1185">Reference proteome</keyword>
<comment type="catalytic activity">
    <reaction evidence="1">
        <text>Thiol-dependent hydrolysis of ester, thioester, amide, peptide and isopeptide bonds formed by the C-terminal Gly of ubiquitin (a 76-residue protein attached to proteins as an intracellular targeting signal).</text>
        <dbReference type="EC" id="3.4.19.12"/>
    </reaction>
</comment>
<evidence type="ECO:0000259" key="8">
    <source>
        <dbReference type="PROSITE" id="PS50235"/>
    </source>
</evidence>
<evidence type="ECO:0000313" key="9">
    <source>
        <dbReference type="EMBL" id="KIO19021.1"/>
    </source>
</evidence>
<feature type="non-terminal residue" evidence="9">
    <location>
        <position position="1"/>
    </location>
</feature>
<gene>
    <name evidence="9" type="ORF">M407DRAFT_55572</name>
</gene>
<sequence>RSLNMKVSIKHSGKVYDDLELDPTKPGSVFKQTVYEKTGVPPDRMKVMIKGGMLKDDTDWSKVGPKEGQVFTVIGAAGELPKPPSTPVTFLEGGCLPRWASTDEVLKVCLGNTCYMNATVQALRSIPELQTALSTYAPSTNQPSQLSQNSEANANIFSGRIGTLYQGMSKTTEPFPPLLFLQILRQVNPQFAERSRAGAGYAQQDADECWSQIVTSMSNAGLGRDEGGWTDRYMAGQMETTLKCDEAPDEPPTTTKEKILKLQCNIDSNTNYMHAGIMQSLDQKITKNSPSLGREATYSQHSRVSRLPTNLTVQMVRFYWRRDINK</sequence>
<organism evidence="9 10">
    <name type="scientific">Tulasnella calospora MUT 4182</name>
    <dbReference type="NCBI Taxonomy" id="1051891"/>
    <lineage>
        <taxon>Eukaryota</taxon>
        <taxon>Fungi</taxon>
        <taxon>Dikarya</taxon>
        <taxon>Basidiomycota</taxon>
        <taxon>Agaricomycotina</taxon>
        <taxon>Agaricomycetes</taxon>
        <taxon>Cantharellales</taxon>
        <taxon>Tulasnellaceae</taxon>
        <taxon>Tulasnella</taxon>
    </lineage>
</organism>
<dbReference type="EC" id="3.4.19.12" evidence="2"/>
<dbReference type="GO" id="GO:0061136">
    <property type="term" value="P:regulation of proteasomal protein catabolic process"/>
    <property type="evidence" value="ECO:0007669"/>
    <property type="project" value="TreeGrafter"/>
</dbReference>
<dbReference type="PROSITE" id="PS50235">
    <property type="entry name" value="USP_3"/>
    <property type="match status" value="1"/>
</dbReference>
<evidence type="ECO:0000256" key="3">
    <source>
        <dbReference type="ARBA" id="ARBA00022670"/>
    </source>
</evidence>
<evidence type="ECO:0000256" key="5">
    <source>
        <dbReference type="ARBA" id="ARBA00022801"/>
    </source>
</evidence>
<feature type="non-terminal residue" evidence="9">
    <location>
        <position position="326"/>
    </location>
</feature>